<evidence type="ECO:0000313" key="2">
    <source>
        <dbReference type="EMBL" id="SFZ81266.1"/>
    </source>
</evidence>
<dbReference type="SUPFAM" id="SSF48371">
    <property type="entry name" value="ARM repeat"/>
    <property type="match status" value="1"/>
</dbReference>
<keyword evidence="3" id="KW-1185">Reference proteome</keyword>
<name>A0A2H1E905_9FLAO</name>
<keyword evidence="1" id="KW-0732">Signal</keyword>
<evidence type="ECO:0000313" key="3">
    <source>
        <dbReference type="Proteomes" id="UP000231564"/>
    </source>
</evidence>
<dbReference type="Proteomes" id="UP000231564">
    <property type="component" value="Chromosome MARIT"/>
</dbReference>
<evidence type="ECO:0000256" key="1">
    <source>
        <dbReference type="SAM" id="SignalP"/>
    </source>
</evidence>
<organism evidence="2 3">
    <name type="scientific">Tenacibaculum maritimum NCIMB 2154</name>
    <dbReference type="NCBI Taxonomy" id="1349785"/>
    <lineage>
        <taxon>Bacteria</taxon>
        <taxon>Pseudomonadati</taxon>
        <taxon>Bacteroidota</taxon>
        <taxon>Flavobacteriia</taxon>
        <taxon>Flavobacteriales</taxon>
        <taxon>Flavobacteriaceae</taxon>
        <taxon>Tenacibaculum</taxon>
    </lineage>
</organism>
<dbReference type="RefSeq" id="WP_100210933.1">
    <property type="nucleotide sequence ID" value="NZ_CP138495.1"/>
</dbReference>
<feature type="chain" id="PRO_5013924057" evidence="1">
    <location>
        <begin position="21"/>
        <end position="306"/>
    </location>
</feature>
<reference evidence="2 3" key="1">
    <citation type="submission" date="2016-11" db="EMBL/GenBank/DDBJ databases">
        <authorList>
            <person name="Jaros S."/>
            <person name="Januszkiewicz K."/>
            <person name="Wedrychowicz H."/>
        </authorList>
    </citation>
    <scope>NUCLEOTIDE SEQUENCE [LARGE SCALE GENOMIC DNA]</scope>
    <source>
        <strain evidence="2">NCIMB 2154T</strain>
    </source>
</reference>
<accession>A0A2H1E905</accession>
<feature type="signal peptide" evidence="1">
    <location>
        <begin position="1"/>
        <end position="20"/>
    </location>
</feature>
<dbReference type="AlphaFoldDB" id="A0A2H1E905"/>
<sequence length="306" mass="36150">MKNRINILLAFMLIAISCKAQNIDNIIADYITNLKQFDVQNNKMILIEENFDDFYNKIMDKWKVYNQDQCIQAINILKEVTKDNKNQRNRIKVVEFFTTLLSSDSLRIRSAVLTPLTVYRLSDYKKEAKNNIEKLFDITNEIYLRSEIYKLAGFLQLQEAERYLIERYFNKREKADRWNAMLSLARMGNKKALDFCIRKMKKDISKQNKFGYPSNIEEDAYYIRQPETLNLLLKISGNKSLVSDISKPSVKSNLGHLALSYVEISITNFPSRLYKEEGKSYEERIRLIEKWLKENKNNLILNKGIY</sequence>
<dbReference type="GeneID" id="47722590"/>
<proteinExistence type="predicted"/>
<gene>
    <name evidence="2" type="ORF">MARIT_1023</name>
</gene>
<keyword evidence="2" id="KW-0449">Lipoprotein</keyword>
<dbReference type="PROSITE" id="PS51257">
    <property type="entry name" value="PROKAR_LIPOPROTEIN"/>
    <property type="match status" value="1"/>
</dbReference>
<dbReference type="EMBL" id="LT634361">
    <property type="protein sequence ID" value="SFZ81266.1"/>
    <property type="molecule type" value="Genomic_DNA"/>
</dbReference>
<protein>
    <submittedName>
        <fullName evidence="2">Probable lipoprotein</fullName>
    </submittedName>
</protein>
<dbReference type="KEGG" id="tmar:MARIT_1023"/>
<dbReference type="InterPro" id="IPR016024">
    <property type="entry name" value="ARM-type_fold"/>
</dbReference>